<feature type="region of interest" description="Disordered" evidence="2">
    <location>
        <begin position="291"/>
        <end position="319"/>
    </location>
</feature>
<keyword evidence="5" id="KW-1185">Reference proteome</keyword>
<dbReference type="EMBL" id="SMMG02000008">
    <property type="protein sequence ID" value="KAA3463576.1"/>
    <property type="molecule type" value="Genomic_DNA"/>
</dbReference>
<dbReference type="Proteomes" id="UP000325315">
    <property type="component" value="Unassembled WGS sequence"/>
</dbReference>
<dbReference type="InterPro" id="IPR025558">
    <property type="entry name" value="DUF4283"/>
</dbReference>
<dbReference type="SUPFAM" id="SSF57756">
    <property type="entry name" value="Retrovirus zinc finger-like domains"/>
    <property type="match status" value="1"/>
</dbReference>
<keyword evidence="1" id="KW-0479">Metal-binding</keyword>
<proteinExistence type="predicted"/>
<reference evidence="5" key="1">
    <citation type="journal article" date="2019" name="Plant Biotechnol. J.">
        <title>Genome sequencing of the Australian wild diploid species Gossypium australe highlights disease resistance and delayed gland morphogenesis.</title>
        <authorList>
            <person name="Cai Y."/>
            <person name="Cai X."/>
            <person name="Wang Q."/>
            <person name="Wang P."/>
            <person name="Zhang Y."/>
            <person name="Cai C."/>
            <person name="Xu Y."/>
            <person name="Wang K."/>
            <person name="Zhou Z."/>
            <person name="Wang C."/>
            <person name="Geng S."/>
            <person name="Li B."/>
            <person name="Dong Q."/>
            <person name="Hou Y."/>
            <person name="Wang H."/>
            <person name="Ai P."/>
            <person name="Liu Z."/>
            <person name="Yi F."/>
            <person name="Sun M."/>
            <person name="An G."/>
            <person name="Cheng J."/>
            <person name="Zhang Y."/>
            <person name="Shi Q."/>
            <person name="Xie Y."/>
            <person name="Shi X."/>
            <person name="Chang Y."/>
            <person name="Huang F."/>
            <person name="Chen Y."/>
            <person name="Hong S."/>
            <person name="Mi L."/>
            <person name="Sun Q."/>
            <person name="Zhang L."/>
            <person name="Zhou B."/>
            <person name="Peng R."/>
            <person name="Zhang X."/>
            <person name="Liu F."/>
        </authorList>
    </citation>
    <scope>NUCLEOTIDE SEQUENCE [LARGE SCALE GENOMIC DNA]</scope>
    <source>
        <strain evidence="5">cv. PA1801</strain>
    </source>
</reference>
<dbReference type="PANTHER" id="PTHR31286">
    <property type="entry name" value="GLYCINE-RICH CELL WALL STRUCTURAL PROTEIN 1.8-LIKE"/>
    <property type="match status" value="1"/>
</dbReference>
<keyword evidence="1" id="KW-0862">Zinc</keyword>
<dbReference type="GO" id="GO:0008270">
    <property type="term" value="F:zinc ion binding"/>
    <property type="evidence" value="ECO:0007669"/>
    <property type="project" value="UniProtKB-KW"/>
</dbReference>
<keyword evidence="1" id="KW-0863">Zinc-finger</keyword>
<dbReference type="AlphaFoldDB" id="A0A5B6V2Z5"/>
<evidence type="ECO:0000313" key="5">
    <source>
        <dbReference type="Proteomes" id="UP000325315"/>
    </source>
</evidence>
<evidence type="ECO:0000313" key="4">
    <source>
        <dbReference type="EMBL" id="KAA3463576.1"/>
    </source>
</evidence>
<dbReference type="InterPro" id="IPR040256">
    <property type="entry name" value="At4g02000-like"/>
</dbReference>
<dbReference type="PANTHER" id="PTHR31286:SF173">
    <property type="entry name" value="DUF4283 DOMAIN-CONTAINING PROTEIN"/>
    <property type="match status" value="1"/>
</dbReference>
<dbReference type="GO" id="GO:0003676">
    <property type="term" value="F:nucleic acid binding"/>
    <property type="evidence" value="ECO:0007669"/>
    <property type="project" value="InterPro"/>
</dbReference>
<evidence type="ECO:0000256" key="2">
    <source>
        <dbReference type="SAM" id="MobiDB-lite"/>
    </source>
</evidence>
<name>A0A5B6V2Z5_9ROSI</name>
<feature type="compositionally biased region" description="Basic and acidic residues" evidence="2">
    <location>
        <begin position="307"/>
        <end position="319"/>
    </location>
</feature>
<gene>
    <name evidence="4" type="ORF">EPI10_007915</name>
</gene>
<accession>A0A5B6V2Z5</accession>
<organism evidence="4 5">
    <name type="scientific">Gossypium australe</name>
    <dbReference type="NCBI Taxonomy" id="47621"/>
    <lineage>
        <taxon>Eukaryota</taxon>
        <taxon>Viridiplantae</taxon>
        <taxon>Streptophyta</taxon>
        <taxon>Embryophyta</taxon>
        <taxon>Tracheophyta</taxon>
        <taxon>Spermatophyta</taxon>
        <taxon>Magnoliopsida</taxon>
        <taxon>eudicotyledons</taxon>
        <taxon>Gunneridae</taxon>
        <taxon>Pentapetalae</taxon>
        <taxon>rosids</taxon>
        <taxon>malvids</taxon>
        <taxon>Malvales</taxon>
        <taxon>Malvaceae</taxon>
        <taxon>Malvoideae</taxon>
        <taxon>Gossypium</taxon>
    </lineage>
</organism>
<dbReference type="InterPro" id="IPR001878">
    <property type="entry name" value="Znf_CCHC"/>
</dbReference>
<evidence type="ECO:0000256" key="1">
    <source>
        <dbReference type="PROSITE-ProRule" id="PRU00047"/>
    </source>
</evidence>
<evidence type="ECO:0000259" key="3">
    <source>
        <dbReference type="PROSITE" id="PS50158"/>
    </source>
</evidence>
<protein>
    <submittedName>
        <fullName evidence="4">GroES-like zinc-binding alcohol dehydrogenase family protein</fullName>
    </submittedName>
</protein>
<feature type="domain" description="CCHC-type" evidence="3">
    <location>
        <begin position="268"/>
        <end position="282"/>
    </location>
</feature>
<dbReference type="PROSITE" id="PS50158">
    <property type="entry name" value="ZF_CCHC"/>
    <property type="match status" value="1"/>
</dbReference>
<dbReference type="InterPro" id="IPR036875">
    <property type="entry name" value="Znf_CCHC_sf"/>
</dbReference>
<comment type="caution">
    <text evidence="4">The sequence shown here is derived from an EMBL/GenBank/DDBJ whole genome shotgun (WGS) entry which is preliminary data.</text>
</comment>
<sequence length="319" mass="36580">MLSASESLVFEKSIAEELIPKKVRFREEEEGPNNEMMVYLPLEQNISWRDKLVGQSSKDGSIDSERKEAFDILEGDIQKSIKNGIPSINFSDRIVQFLIQGMENTVIIKLLGRNISLSILQNKLYNLWRPSTTLHLMDIENGYFLAKFQNKLDCERVLSEGLWVIFGQYLTVQPWSISFDPAQDFPNVVMAWIRLPGLPSYLYNHKIITEIGGMVGKVVKLDLNTNNKVRGRFARLAVYVDLGKPLVSQIWINDRKQNVEYESLSTICFYCGRYGHVENLCPIRKNDSIGGKSGETMMDNHSTTTNRPERKDDTFGPWM</sequence>
<dbReference type="Pfam" id="PF14111">
    <property type="entry name" value="DUF4283"/>
    <property type="match status" value="1"/>
</dbReference>
<dbReference type="OrthoDB" id="994333at2759"/>